<evidence type="ECO:0000256" key="5">
    <source>
        <dbReference type="ARBA" id="ARBA00022741"/>
    </source>
</evidence>
<evidence type="ECO:0000256" key="1">
    <source>
        <dbReference type="ARBA" id="ARBA00013081"/>
    </source>
</evidence>
<dbReference type="Gene3D" id="3.30.450.40">
    <property type="match status" value="1"/>
</dbReference>
<evidence type="ECO:0000256" key="10">
    <source>
        <dbReference type="ARBA" id="ARBA00022912"/>
    </source>
</evidence>
<evidence type="ECO:0000256" key="14">
    <source>
        <dbReference type="ARBA" id="ARBA00075117"/>
    </source>
</evidence>
<dbReference type="InterPro" id="IPR000014">
    <property type="entry name" value="PAS"/>
</dbReference>
<evidence type="ECO:0000256" key="13">
    <source>
        <dbReference type="ARBA" id="ARBA00056274"/>
    </source>
</evidence>
<dbReference type="SUPFAM" id="SSF81606">
    <property type="entry name" value="PP2C-like"/>
    <property type="match status" value="1"/>
</dbReference>
<dbReference type="InterPro" id="IPR013655">
    <property type="entry name" value="PAS_fold_3"/>
</dbReference>
<comment type="function">
    <text evidence="13">Primarily acts as an independent SigF regulator that is sensitive to the osmosensory signal, mediating the cross talk of PknD with the SigF regulon. Possesses both phosphatase and kinase activities. The kinase domain functions as a classic anti-sigma factor-like kinase to phosphorylate the anti-anti-sigma factor domain at the canonical regulatory site, and the phosphatase domain antagonizes this activity.</text>
</comment>
<evidence type="ECO:0000256" key="4">
    <source>
        <dbReference type="ARBA" id="ARBA00022723"/>
    </source>
</evidence>
<dbReference type="GO" id="GO:0004722">
    <property type="term" value="F:protein serine/threonine phosphatase activity"/>
    <property type="evidence" value="ECO:0007669"/>
    <property type="project" value="UniProtKB-EC"/>
</dbReference>
<evidence type="ECO:0000256" key="9">
    <source>
        <dbReference type="ARBA" id="ARBA00022842"/>
    </source>
</evidence>
<keyword evidence="3" id="KW-0808">Transferase</keyword>
<evidence type="ECO:0000256" key="8">
    <source>
        <dbReference type="ARBA" id="ARBA00022840"/>
    </source>
</evidence>
<dbReference type="EMBL" id="JACHGN010000036">
    <property type="protein sequence ID" value="MBB5140131.1"/>
    <property type="molecule type" value="Genomic_DNA"/>
</dbReference>
<evidence type="ECO:0000256" key="2">
    <source>
        <dbReference type="ARBA" id="ARBA00022553"/>
    </source>
</evidence>
<dbReference type="InterPro" id="IPR029016">
    <property type="entry name" value="GAF-like_dom_sf"/>
</dbReference>
<protein>
    <recommendedName>
        <fullName evidence="1">protein-serine/threonine phosphatase</fullName>
        <ecNumber evidence="1">3.1.3.16</ecNumber>
    </recommendedName>
    <alternativeName>
        <fullName evidence="15">Protein-serine/threonine phosphatase</fullName>
    </alternativeName>
    <alternativeName>
        <fullName evidence="14">Serine/threonine-protein kinase</fullName>
    </alternativeName>
</protein>
<keyword evidence="11" id="KW-0464">Manganese</keyword>
<dbReference type="Pfam" id="PF07228">
    <property type="entry name" value="SpoIIE"/>
    <property type="match status" value="1"/>
</dbReference>
<keyword evidence="2" id="KW-0597">Phosphoprotein</keyword>
<dbReference type="InterPro" id="IPR001610">
    <property type="entry name" value="PAC"/>
</dbReference>
<organism evidence="17 18">
    <name type="scientific">Thermocatellispora tengchongensis</name>
    <dbReference type="NCBI Taxonomy" id="1073253"/>
    <lineage>
        <taxon>Bacteria</taxon>
        <taxon>Bacillati</taxon>
        <taxon>Actinomycetota</taxon>
        <taxon>Actinomycetes</taxon>
        <taxon>Streptosporangiales</taxon>
        <taxon>Streptosporangiaceae</taxon>
        <taxon>Thermocatellispora</taxon>
    </lineage>
</organism>
<dbReference type="EC" id="3.1.3.16" evidence="1"/>
<dbReference type="GO" id="GO:0046872">
    <property type="term" value="F:metal ion binding"/>
    <property type="evidence" value="ECO:0007669"/>
    <property type="project" value="UniProtKB-KW"/>
</dbReference>
<dbReference type="InterPro" id="IPR036457">
    <property type="entry name" value="PPM-type-like_dom_sf"/>
</dbReference>
<keyword evidence="18" id="KW-1185">Reference proteome</keyword>
<dbReference type="SMART" id="SM00331">
    <property type="entry name" value="PP2C_SIG"/>
    <property type="match status" value="1"/>
</dbReference>
<evidence type="ECO:0000256" key="7">
    <source>
        <dbReference type="ARBA" id="ARBA00022801"/>
    </source>
</evidence>
<evidence type="ECO:0000313" key="17">
    <source>
        <dbReference type="EMBL" id="MBB5140131.1"/>
    </source>
</evidence>
<dbReference type="FunFam" id="3.30.450.20:FF:000099">
    <property type="entry name" value="Sensory box sensor histidine kinase"/>
    <property type="match status" value="1"/>
</dbReference>
<dbReference type="SMART" id="SM00091">
    <property type="entry name" value="PAS"/>
    <property type="match status" value="1"/>
</dbReference>
<keyword evidence="6" id="KW-0418">Kinase</keyword>
<dbReference type="RefSeq" id="WP_185056923.1">
    <property type="nucleotide sequence ID" value="NZ_BAABIX010000043.1"/>
</dbReference>
<keyword evidence="8" id="KW-0067">ATP-binding</keyword>
<keyword evidence="10" id="KW-0904">Protein phosphatase</keyword>
<dbReference type="PANTHER" id="PTHR43156">
    <property type="entry name" value="STAGE II SPORULATION PROTEIN E-RELATED"/>
    <property type="match status" value="1"/>
</dbReference>
<evidence type="ECO:0000313" key="18">
    <source>
        <dbReference type="Proteomes" id="UP000578449"/>
    </source>
</evidence>
<dbReference type="Gene3D" id="3.60.40.10">
    <property type="entry name" value="PPM-type phosphatase domain"/>
    <property type="match status" value="1"/>
</dbReference>
<dbReference type="FunFam" id="3.60.40.10:FF:000005">
    <property type="entry name" value="Serine/threonine protein phosphatase"/>
    <property type="match status" value="1"/>
</dbReference>
<keyword evidence="9" id="KW-0460">Magnesium</keyword>
<evidence type="ECO:0000256" key="6">
    <source>
        <dbReference type="ARBA" id="ARBA00022777"/>
    </source>
</evidence>
<dbReference type="SUPFAM" id="SSF55785">
    <property type="entry name" value="PYP-like sensor domain (PAS domain)"/>
    <property type="match status" value="1"/>
</dbReference>
<evidence type="ECO:0000256" key="15">
    <source>
        <dbReference type="ARBA" id="ARBA00081350"/>
    </source>
</evidence>
<dbReference type="Gene3D" id="3.30.450.20">
    <property type="entry name" value="PAS domain"/>
    <property type="match status" value="2"/>
</dbReference>
<keyword evidence="5" id="KW-0547">Nucleotide-binding</keyword>
<dbReference type="SUPFAM" id="SSF55781">
    <property type="entry name" value="GAF domain-like"/>
    <property type="match status" value="1"/>
</dbReference>
<comment type="catalytic activity">
    <reaction evidence="12">
        <text>O-phospho-L-seryl-[protein] + H2O = L-seryl-[protein] + phosphate</text>
        <dbReference type="Rhea" id="RHEA:20629"/>
        <dbReference type="Rhea" id="RHEA-COMP:9863"/>
        <dbReference type="Rhea" id="RHEA-COMP:11604"/>
        <dbReference type="ChEBI" id="CHEBI:15377"/>
        <dbReference type="ChEBI" id="CHEBI:29999"/>
        <dbReference type="ChEBI" id="CHEBI:43474"/>
        <dbReference type="ChEBI" id="CHEBI:83421"/>
        <dbReference type="EC" id="3.1.3.16"/>
    </reaction>
</comment>
<reference evidence="17 18" key="1">
    <citation type="submission" date="2020-08" db="EMBL/GenBank/DDBJ databases">
        <title>Genomic Encyclopedia of Type Strains, Phase IV (KMG-IV): sequencing the most valuable type-strain genomes for metagenomic binning, comparative biology and taxonomic classification.</title>
        <authorList>
            <person name="Goeker M."/>
        </authorList>
    </citation>
    <scope>NUCLEOTIDE SEQUENCE [LARGE SCALE GENOMIC DNA]</scope>
    <source>
        <strain evidence="17 18">DSM 45615</strain>
    </source>
</reference>
<dbReference type="CDD" id="cd00130">
    <property type="entry name" value="PAS"/>
    <property type="match status" value="1"/>
</dbReference>
<dbReference type="Pfam" id="PF08447">
    <property type="entry name" value="PAS_3"/>
    <property type="match status" value="1"/>
</dbReference>
<dbReference type="NCBIfam" id="TIGR00229">
    <property type="entry name" value="sensory_box"/>
    <property type="match status" value="1"/>
</dbReference>
<evidence type="ECO:0000256" key="3">
    <source>
        <dbReference type="ARBA" id="ARBA00022679"/>
    </source>
</evidence>
<evidence type="ECO:0000256" key="12">
    <source>
        <dbReference type="ARBA" id="ARBA00047761"/>
    </source>
</evidence>
<evidence type="ECO:0000256" key="11">
    <source>
        <dbReference type="ARBA" id="ARBA00023211"/>
    </source>
</evidence>
<name>A0A840PQT5_9ACTN</name>
<dbReference type="AlphaFoldDB" id="A0A840PQT5"/>
<feature type="domain" description="PAS" evidence="16">
    <location>
        <begin position="147"/>
        <end position="217"/>
    </location>
</feature>
<accession>A0A840PQT5</accession>
<dbReference type="InterPro" id="IPR001932">
    <property type="entry name" value="PPM-type_phosphatase-like_dom"/>
</dbReference>
<dbReference type="SMART" id="SM00086">
    <property type="entry name" value="PAC"/>
    <property type="match status" value="1"/>
</dbReference>
<sequence>MRVAREEQPCGLGLEVFDPAPVIVSVTRGPDHKLVYTNAVHDAIFGRRPLGEPLLRAFHELSSYPNFSWTYDKVYATRKPVRITEAPLVGVFPSLPDKRIFTFSLSPVDFGPDPEHDRGVLTVGVEVTEQVTATQRINEMSEERRRALQRFESLVRVGAQIVWVTDPHGGIIEASDSWEKVTGQTWEEFRGDGWLEAVHPDDREEAMASWKRAVAGPASLWEHTHRLRTADGTYRHFRVRAVPVREGEVVIEWVGTCTDVERQVQEARRQALLDRAAAATTGVGRLEDMLAALCHVIVPELADACAVYLLPDLPEAPELDEETPYVVDRVAAATREGMPVLAAHRQVRFAPHSVFAQAIRRRRPVHHTFPPGEPTLGMVSGSTERWMIESRVNSVVLLPLIVDGTVAAVLSALVTGDRAPISASDVALMARMLEHADVPLAHAIEFRRTQRVALALQRSLLAEAPAVPGLRIAARYRPSPAAAEVGGDWYDSFVLRDGAPVLTIGDVVGHDLPAAVTMSQLRNMLRGLAVDRQEPPGDILRRLNIAMEALCVEDTATCILARIEGREDRGWQFHYSVAGHPPPLLVTSEGGARFLDGARNLLLGVLADVPRTSAIEPLPPDSTVLLYTDGLVELPGEHLDEGLERLRRLAGELAREPLDTFCDELLAQLASNGKDDIAMIALRVGDSGEPTLDSALE</sequence>
<dbReference type="PANTHER" id="PTHR43156:SF2">
    <property type="entry name" value="STAGE II SPORULATION PROTEIN E"/>
    <property type="match status" value="1"/>
</dbReference>
<comment type="caution">
    <text evidence="17">The sequence shown here is derived from an EMBL/GenBank/DDBJ whole genome shotgun (WGS) entry which is preliminary data.</text>
</comment>
<dbReference type="GO" id="GO:0005524">
    <property type="term" value="F:ATP binding"/>
    <property type="evidence" value="ECO:0007669"/>
    <property type="project" value="UniProtKB-KW"/>
</dbReference>
<evidence type="ECO:0000259" key="16">
    <source>
        <dbReference type="PROSITE" id="PS50112"/>
    </source>
</evidence>
<gene>
    <name evidence="17" type="ORF">HNP84_009896</name>
</gene>
<dbReference type="PROSITE" id="PS50112">
    <property type="entry name" value="PAS"/>
    <property type="match status" value="1"/>
</dbReference>
<keyword evidence="4" id="KW-0479">Metal-binding</keyword>
<dbReference type="Proteomes" id="UP000578449">
    <property type="component" value="Unassembled WGS sequence"/>
</dbReference>
<dbReference type="InterPro" id="IPR035965">
    <property type="entry name" value="PAS-like_dom_sf"/>
</dbReference>
<dbReference type="InterPro" id="IPR052016">
    <property type="entry name" value="Bact_Sigma-Reg"/>
</dbReference>
<proteinExistence type="predicted"/>
<keyword evidence="7" id="KW-0378">Hydrolase</keyword>
<dbReference type="GO" id="GO:0016301">
    <property type="term" value="F:kinase activity"/>
    <property type="evidence" value="ECO:0007669"/>
    <property type="project" value="UniProtKB-KW"/>
</dbReference>